<evidence type="ECO:0000256" key="3">
    <source>
        <dbReference type="ARBA" id="ARBA00022691"/>
    </source>
</evidence>
<accession>A0A9W9ZC28</accession>
<dbReference type="GO" id="GO:0000049">
    <property type="term" value="F:tRNA binding"/>
    <property type="evidence" value="ECO:0007669"/>
    <property type="project" value="TreeGrafter"/>
</dbReference>
<evidence type="ECO:0000256" key="2">
    <source>
        <dbReference type="ARBA" id="ARBA00022679"/>
    </source>
</evidence>
<name>A0A9W9ZC28_9CNID</name>
<dbReference type="AlphaFoldDB" id="A0A9W9ZC28"/>
<proteinExistence type="predicted"/>
<evidence type="ECO:0000256" key="1">
    <source>
        <dbReference type="ARBA" id="ARBA00022603"/>
    </source>
</evidence>
<organism evidence="6 7">
    <name type="scientific">Desmophyllum pertusum</name>
    <dbReference type="NCBI Taxonomy" id="174260"/>
    <lineage>
        <taxon>Eukaryota</taxon>
        <taxon>Metazoa</taxon>
        <taxon>Cnidaria</taxon>
        <taxon>Anthozoa</taxon>
        <taxon>Hexacorallia</taxon>
        <taxon>Scleractinia</taxon>
        <taxon>Caryophylliina</taxon>
        <taxon>Caryophylliidae</taxon>
        <taxon>Desmophyllum</taxon>
    </lineage>
</organism>
<dbReference type="Proteomes" id="UP001163046">
    <property type="component" value="Unassembled WGS sequence"/>
</dbReference>
<keyword evidence="2" id="KW-0808">Transferase</keyword>
<feature type="domain" description="SAM-dependent MTase TRM10-type" evidence="5">
    <location>
        <begin position="300"/>
        <end position="499"/>
    </location>
</feature>
<dbReference type="InterPro" id="IPR028564">
    <property type="entry name" value="MT_TRM10-typ"/>
</dbReference>
<reference evidence="6" key="1">
    <citation type="submission" date="2023-01" db="EMBL/GenBank/DDBJ databases">
        <title>Genome assembly of the deep-sea coral Lophelia pertusa.</title>
        <authorList>
            <person name="Herrera S."/>
            <person name="Cordes E."/>
        </authorList>
    </citation>
    <scope>NUCLEOTIDE SEQUENCE</scope>
    <source>
        <strain evidence="6">USNM1676648</strain>
        <tissue evidence="6">Polyp</tissue>
    </source>
</reference>
<dbReference type="InterPro" id="IPR013785">
    <property type="entry name" value="Aldolase_TIM"/>
</dbReference>
<comment type="caution">
    <text evidence="6">The sequence shown here is derived from an EMBL/GenBank/DDBJ whole genome shotgun (WGS) entry which is preliminary data.</text>
</comment>
<sequence length="503" mass="57418">MKQDDRPLIVQFCSEDPDTLVEAVNGLEDLCDAVDISSNYNSSSSNVLPVDDQHDKWNSWLDCIQRVHQECKTPVVCKLPFNQQAIDDTIRKGRSLQEVGCELLLLHKQRPEKINYIITKEDWDSVKVIRESVSLPLILDVGSSSLWDIDKCIEYTGVHGVAVSESLKHNPAVFCKKQPPVVDVVNQYLELCERHPTSIANIKQHLIGFCGFYLSRFHNRRATIEEAENLEDIRLLVGELSKEMSLLSGKEMKSLVRLKQKKELFKQNREKKREEKESTKESEIVKDENHIPKILLKKIRKERVENAMKNGGQRVAIDFTVSDDMCNKEVTKLAAQVRQLYGSNLRSVLPVHLHLTGLETGGKVYRECVRQSLHFSKLMASLSEESYLTLFNADDVVYLTPDSPNELDKLNKDKVYIIGGLVDHALRKDKTRSRADAKGVSTARLPIYKYMERTREPGNRSFSSVLAVNQVFDILLKLHETHDWRCALETSVPSRKGLVLKQP</sequence>
<dbReference type="PROSITE" id="PS51675">
    <property type="entry name" value="SAM_MT_TRM10"/>
    <property type="match status" value="1"/>
</dbReference>
<keyword evidence="1" id="KW-0489">Methyltransferase</keyword>
<dbReference type="SUPFAM" id="SSF51395">
    <property type="entry name" value="FMN-linked oxidoreductases"/>
    <property type="match status" value="1"/>
</dbReference>
<feature type="coiled-coil region" evidence="4">
    <location>
        <begin position="255"/>
        <end position="282"/>
    </location>
</feature>
<dbReference type="Gene3D" id="3.20.20.70">
    <property type="entry name" value="Aldolase class I"/>
    <property type="match status" value="1"/>
</dbReference>
<dbReference type="Pfam" id="PF01207">
    <property type="entry name" value="Dus"/>
    <property type="match status" value="1"/>
</dbReference>
<keyword evidence="3" id="KW-0949">S-adenosyl-L-methionine</keyword>
<dbReference type="GO" id="GO:0008168">
    <property type="term" value="F:methyltransferase activity"/>
    <property type="evidence" value="ECO:0007669"/>
    <property type="project" value="UniProtKB-KW"/>
</dbReference>
<dbReference type="GO" id="GO:0002939">
    <property type="term" value="P:tRNA N1-guanine methylation"/>
    <property type="evidence" value="ECO:0007669"/>
    <property type="project" value="TreeGrafter"/>
</dbReference>
<dbReference type="PANTHER" id="PTHR13563">
    <property type="entry name" value="TRNA (GUANINE-9-) METHYLTRANSFERASE"/>
    <property type="match status" value="1"/>
</dbReference>
<keyword evidence="7" id="KW-1185">Reference proteome</keyword>
<dbReference type="GO" id="GO:0005654">
    <property type="term" value="C:nucleoplasm"/>
    <property type="evidence" value="ECO:0007669"/>
    <property type="project" value="TreeGrafter"/>
</dbReference>
<dbReference type="PANTHER" id="PTHR13563:SF19">
    <property type="entry name" value="TRNA METHYLTRANSFERASE 10 HOMOLOG B"/>
    <property type="match status" value="1"/>
</dbReference>
<protein>
    <submittedName>
        <fullName evidence="6">tRNA (Guanine(9)-N(1))-methyltransferase</fullName>
    </submittedName>
</protein>
<dbReference type="InterPro" id="IPR038459">
    <property type="entry name" value="MT_TRM10-typ_sf"/>
</dbReference>
<dbReference type="Gene3D" id="3.40.1280.30">
    <property type="match status" value="1"/>
</dbReference>
<evidence type="ECO:0000313" key="6">
    <source>
        <dbReference type="EMBL" id="KAJ7377828.1"/>
    </source>
</evidence>
<evidence type="ECO:0000259" key="5">
    <source>
        <dbReference type="PROSITE" id="PS51675"/>
    </source>
</evidence>
<dbReference type="InterPro" id="IPR035587">
    <property type="entry name" value="DUS-like_FMN-bd"/>
</dbReference>
<dbReference type="OrthoDB" id="278300at2759"/>
<dbReference type="EMBL" id="MU826372">
    <property type="protein sequence ID" value="KAJ7377828.1"/>
    <property type="molecule type" value="Genomic_DNA"/>
</dbReference>
<keyword evidence="4" id="KW-0175">Coiled coil</keyword>
<evidence type="ECO:0000256" key="4">
    <source>
        <dbReference type="SAM" id="Coils"/>
    </source>
</evidence>
<dbReference type="InterPro" id="IPR007356">
    <property type="entry name" value="tRNA_m1G_MeTrfase_euk"/>
</dbReference>
<gene>
    <name evidence="6" type="primary">TRMT10B</name>
    <name evidence="6" type="ORF">OS493_026396</name>
</gene>
<evidence type="ECO:0000313" key="7">
    <source>
        <dbReference type="Proteomes" id="UP001163046"/>
    </source>
</evidence>